<feature type="domain" description="Bacteriophage T5 Orf172 DNA-binding" evidence="1">
    <location>
        <begin position="31"/>
        <end position="117"/>
    </location>
</feature>
<name>A0ABM8GFR5_9MICO</name>
<dbReference type="SUPFAM" id="SSF52540">
    <property type="entry name" value="P-loop containing nucleoside triphosphate hydrolases"/>
    <property type="match status" value="1"/>
</dbReference>
<dbReference type="EMBL" id="AP027731">
    <property type="protein sequence ID" value="BDZ47171.1"/>
    <property type="molecule type" value="Genomic_DNA"/>
</dbReference>
<dbReference type="Pfam" id="PF10544">
    <property type="entry name" value="T5orf172"/>
    <property type="match status" value="1"/>
</dbReference>
<dbReference type="InterPro" id="IPR027417">
    <property type="entry name" value="P-loop_NTPase"/>
</dbReference>
<reference evidence="3" key="1">
    <citation type="journal article" date="2019" name="Int. J. Syst. Evol. Microbiol.">
        <title>The Global Catalogue of Microorganisms (GCM) 10K type strain sequencing project: providing services to taxonomists for standard genome sequencing and annotation.</title>
        <authorList>
            <consortium name="The Broad Institute Genomics Platform"/>
            <consortium name="The Broad Institute Genome Sequencing Center for Infectious Disease"/>
            <person name="Wu L."/>
            <person name="Ma J."/>
        </authorList>
    </citation>
    <scope>NUCLEOTIDE SEQUENCE [LARGE SCALE GENOMIC DNA]</scope>
    <source>
        <strain evidence="3">NBRC 108725</strain>
    </source>
</reference>
<organism evidence="2 3">
    <name type="scientific">Naasia aerilata</name>
    <dbReference type="NCBI Taxonomy" id="1162966"/>
    <lineage>
        <taxon>Bacteria</taxon>
        <taxon>Bacillati</taxon>
        <taxon>Actinomycetota</taxon>
        <taxon>Actinomycetes</taxon>
        <taxon>Micrococcales</taxon>
        <taxon>Microbacteriaceae</taxon>
        <taxon>Naasia</taxon>
    </lineage>
</organism>
<dbReference type="Proteomes" id="UP001321498">
    <property type="component" value="Chromosome"/>
</dbReference>
<dbReference type="InterPro" id="IPR006935">
    <property type="entry name" value="Helicase/UvrB_N"/>
</dbReference>
<protein>
    <recommendedName>
        <fullName evidence="1">Bacteriophage T5 Orf172 DNA-binding domain-containing protein</fullName>
    </recommendedName>
</protein>
<evidence type="ECO:0000259" key="1">
    <source>
        <dbReference type="SMART" id="SM00974"/>
    </source>
</evidence>
<dbReference type="RefSeq" id="WP_286277121.1">
    <property type="nucleotide sequence ID" value="NZ_AP027731.1"/>
</dbReference>
<dbReference type="Pfam" id="PF04851">
    <property type="entry name" value="ResIII"/>
    <property type="match status" value="1"/>
</dbReference>
<dbReference type="SMART" id="SM00974">
    <property type="entry name" value="T5orf172"/>
    <property type="match status" value="1"/>
</dbReference>
<dbReference type="Gene3D" id="3.40.50.300">
    <property type="entry name" value="P-loop containing nucleotide triphosphate hydrolases"/>
    <property type="match status" value="1"/>
</dbReference>
<gene>
    <name evidence="2" type="ORF">GCM10025866_30800</name>
</gene>
<proteinExistence type="predicted"/>
<dbReference type="InterPro" id="IPR018306">
    <property type="entry name" value="Phage_T5_Orf172_DNA-bd"/>
</dbReference>
<accession>A0ABM8GFR5</accession>
<sequence length="369" mass="42687">MPTAKSLSDLFPQKPTGEPRLYAWSSDEIAERWRGCLKVGQTTRDVNERIRESQGQARVNYVLQVDEPALDADGVRITDSAVRERLIAKGFENVVYESSKEWIRCTRADVLTAITELREHTELSGSHHETFGMRDEQRAAVEKTLRFFQREWAADGAAVPRFLWNAKMRFGKTFTSYQLAKRMGAKRVLVVTFKPAVADAWETDLNSHVDFDGWIYASKDSGPDNPLNVDHEKALVYFGSFQDLLGREKGTGLIKARNEWIHLINWDLVIFDEYHFGAWRENAKELFEGRTSKSRKPRWRRNSVKIWRFWTRSWTSSGMTRRISCRLPRRRSYTFRGRRSVRWPMASLLTTTFITGPIPTNSGKKSTGP</sequence>
<evidence type="ECO:0000313" key="2">
    <source>
        <dbReference type="EMBL" id="BDZ47171.1"/>
    </source>
</evidence>
<evidence type="ECO:0000313" key="3">
    <source>
        <dbReference type="Proteomes" id="UP001321498"/>
    </source>
</evidence>
<keyword evidence="3" id="KW-1185">Reference proteome</keyword>